<feature type="region of interest" description="Disordered" evidence="1">
    <location>
        <begin position="1"/>
        <end position="45"/>
    </location>
</feature>
<sequence>MSDTNTHTAVAPAPKPMQPPISLKELTPDEPAAEEPAAAAEPDQKHLKIREHLQPLYDRSELLGFAVCDDEGEVLYNETFLSHEAASKTAKLFLSNCQQMHESGRNVYRMTVEMDDVIVIYHCLNEGQGLFILASDCELDAAAQRIAKLAE</sequence>
<evidence type="ECO:0000256" key="1">
    <source>
        <dbReference type="SAM" id="MobiDB-lite"/>
    </source>
</evidence>
<name>A0AAE2SDM1_9BACT</name>
<proteinExistence type="predicted"/>
<evidence type="ECO:0000313" key="3">
    <source>
        <dbReference type="Proteomes" id="UP000634206"/>
    </source>
</evidence>
<comment type="caution">
    <text evidence="2">The sequence shown here is derived from an EMBL/GenBank/DDBJ whole genome shotgun (WGS) entry which is preliminary data.</text>
</comment>
<dbReference type="Proteomes" id="UP000634206">
    <property type="component" value="Unassembled WGS sequence"/>
</dbReference>
<evidence type="ECO:0000313" key="2">
    <source>
        <dbReference type="EMBL" id="MBK1856265.1"/>
    </source>
</evidence>
<dbReference type="EMBL" id="JAENIG010000011">
    <property type="protein sequence ID" value="MBK1856265.1"/>
    <property type="molecule type" value="Genomic_DNA"/>
</dbReference>
<gene>
    <name evidence="2" type="ORF">JIN83_14935</name>
</gene>
<dbReference type="AlphaFoldDB" id="A0AAE2SDM1"/>
<organism evidence="2 3">
    <name type="scientific">Oceaniferula flava</name>
    <dbReference type="NCBI Taxonomy" id="2800421"/>
    <lineage>
        <taxon>Bacteria</taxon>
        <taxon>Pseudomonadati</taxon>
        <taxon>Verrucomicrobiota</taxon>
        <taxon>Verrucomicrobiia</taxon>
        <taxon>Verrucomicrobiales</taxon>
        <taxon>Verrucomicrobiaceae</taxon>
        <taxon>Oceaniferula</taxon>
    </lineage>
</organism>
<reference evidence="2" key="1">
    <citation type="submission" date="2021-01" db="EMBL/GenBank/DDBJ databases">
        <title>Modified the classification status of verrucomicrobia.</title>
        <authorList>
            <person name="Feng X."/>
        </authorList>
    </citation>
    <scope>NUCLEOTIDE SEQUENCE</scope>
    <source>
        <strain evidence="2">5K15</strain>
    </source>
</reference>
<accession>A0AAE2SDM1</accession>
<dbReference type="RefSeq" id="WP_309490884.1">
    <property type="nucleotide sequence ID" value="NZ_JAENIG010000011.1"/>
</dbReference>
<keyword evidence="3" id="KW-1185">Reference proteome</keyword>
<protein>
    <submittedName>
        <fullName evidence="2">Uncharacterized protein</fullName>
    </submittedName>
</protein>